<keyword evidence="1" id="KW-0472">Membrane</keyword>
<evidence type="ECO:0000313" key="2">
    <source>
        <dbReference type="EMBL" id="EDY21206.1"/>
    </source>
</evidence>
<organism evidence="2 3">
    <name type="scientific">Chthoniobacter flavus Ellin428</name>
    <dbReference type="NCBI Taxonomy" id="497964"/>
    <lineage>
        <taxon>Bacteria</taxon>
        <taxon>Pseudomonadati</taxon>
        <taxon>Verrucomicrobiota</taxon>
        <taxon>Spartobacteria</taxon>
        <taxon>Chthoniobacterales</taxon>
        <taxon>Chthoniobacteraceae</taxon>
        <taxon>Chthoniobacter</taxon>
    </lineage>
</organism>
<dbReference type="AlphaFoldDB" id="B4CY58"/>
<reference evidence="2 3" key="1">
    <citation type="journal article" date="2011" name="J. Bacteriol.">
        <title>Genome sequence of Chthoniobacter flavus Ellin428, an aerobic heterotrophic soil bacterium.</title>
        <authorList>
            <person name="Kant R."/>
            <person name="van Passel M.W."/>
            <person name="Palva A."/>
            <person name="Lucas S."/>
            <person name="Lapidus A."/>
            <person name="Glavina Del Rio T."/>
            <person name="Dalin E."/>
            <person name="Tice H."/>
            <person name="Bruce D."/>
            <person name="Goodwin L."/>
            <person name="Pitluck S."/>
            <person name="Larimer F.W."/>
            <person name="Land M.L."/>
            <person name="Hauser L."/>
            <person name="Sangwan P."/>
            <person name="de Vos W.M."/>
            <person name="Janssen P.H."/>
            <person name="Smidt H."/>
        </authorList>
    </citation>
    <scope>NUCLEOTIDE SEQUENCE [LARGE SCALE GENOMIC DNA]</scope>
    <source>
        <strain evidence="2 3">Ellin428</strain>
    </source>
</reference>
<evidence type="ECO:0000313" key="3">
    <source>
        <dbReference type="Proteomes" id="UP000005824"/>
    </source>
</evidence>
<dbReference type="eggNOG" id="COG2165">
    <property type="taxonomic scope" value="Bacteria"/>
</dbReference>
<comment type="caution">
    <text evidence="2">The sequence shown here is derived from an EMBL/GenBank/DDBJ whole genome shotgun (WGS) entry which is preliminary data.</text>
</comment>
<dbReference type="RefSeq" id="WP_006978825.1">
    <property type="nucleotide sequence ID" value="NZ_ABVL01000003.1"/>
</dbReference>
<keyword evidence="1" id="KW-0812">Transmembrane</keyword>
<sequence>MKKLAAFTLIELLVVIAIIAILAGLLLPVLQKALERGRAVADGNNLHQIGVGTLIYINDNNGTIYSSTTSQQDPSGTTLYAPGLLQLQYVPNRQVFHSPFDTRADKTTPPAIMSYGVNANIINRSATPSSPTDFDGNWAKLSSPSQLILMAPNIDTSNANAVTFFPKDASTPTVLTVPTPATNRADYRGTHNNRSFIDVLYADGHVMPISYKDFSDSTSIDEGKRRWQPIYP</sequence>
<dbReference type="STRING" id="497964.CfE428DRAFT_1499"/>
<dbReference type="InterPro" id="IPR045584">
    <property type="entry name" value="Pilin-like"/>
</dbReference>
<dbReference type="Pfam" id="PF07963">
    <property type="entry name" value="N_methyl"/>
    <property type="match status" value="1"/>
</dbReference>
<dbReference type="SUPFAM" id="SSF54523">
    <property type="entry name" value="Pili subunits"/>
    <property type="match status" value="1"/>
</dbReference>
<name>B4CY58_9BACT</name>
<dbReference type="EMBL" id="ABVL01000003">
    <property type="protein sequence ID" value="EDY21206.1"/>
    <property type="molecule type" value="Genomic_DNA"/>
</dbReference>
<keyword evidence="3" id="KW-1185">Reference proteome</keyword>
<evidence type="ECO:0008006" key="4">
    <source>
        <dbReference type="Google" id="ProtNLM"/>
    </source>
</evidence>
<dbReference type="Gene3D" id="3.30.700.10">
    <property type="entry name" value="Glycoprotein, Type 4 Pilin"/>
    <property type="match status" value="1"/>
</dbReference>
<dbReference type="PANTHER" id="PTHR30093">
    <property type="entry name" value="GENERAL SECRETION PATHWAY PROTEIN G"/>
    <property type="match status" value="1"/>
</dbReference>
<feature type="transmembrane region" description="Helical" evidence="1">
    <location>
        <begin position="6"/>
        <end position="30"/>
    </location>
</feature>
<gene>
    <name evidence="2" type="ORF">CfE428DRAFT_1499</name>
</gene>
<dbReference type="InParanoid" id="B4CY58"/>
<protein>
    <recommendedName>
        <fullName evidence="4">Prepilin-type N-terminal cleavage/methylation domain-containing protein</fullName>
    </recommendedName>
</protein>
<dbReference type="InterPro" id="IPR012902">
    <property type="entry name" value="N_methyl_site"/>
</dbReference>
<accession>B4CY58</accession>
<dbReference type="Proteomes" id="UP000005824">
    <property type="component" value="Unassembled WGS sequence"/>
</dbReference>
<evidence type="ECO:0000256" key="1">
    <source>
        <dbReference type="SAM" id="Phobius"/>
    </source>
</evidence>
<keyword evidence="1" id="KW-1133">Transmembrane helix</keyword>
<dbReference type="NCBIfam" id="TIGR02532">
    <property type="entry name" value="IV_pilin_GFxxxE"/>
    <property type="match status" value="1"/>
</dbReference>
<proteinExistence type="predicted"/>